<dbReference type="Pfam" id="PF05193">
    <property type="entry name" value="Peptidase_M16_C"/>
    <property type="match status" value="1"/>
</dbReference>
<sequence>MLHPFQSGLTLLFERRPGPGFALELRLPLGAAHDPAGQEGTAAVLEEWLHKGAGNLDARALADAFDDLGLRRGGSVTHESTRFSVSGLRSDFPRALTLLADVVRRPHLQDGELTSVLDLARQDLESLADSPADQLAVRLRELAFARPYAHPVSGTLAGIAAITPETARAFHSRYGSRGAALAVVGDFEEQVVHDLVTVHFGDWQGGGQELPAVIFQGDFVRHQPDDSQQTHINVLFRSPGPTEPGWLAFHVALGALAGGSASRLFEEVREKRGLAYSVGASVHVTGRDGFVWAYAGSTPGRAAQTLDVLLNEFARLRQGVTSEEFERARTQLLAATVFAAETARGRASALTRDWLTLGAVRALGEVRRDLEALTLADVNELLAERPFERPAVMSLGQGAVLRNGAHALA</sequence>
<dbReference type="PANTHER" id="PTHR11851">
    <property type="entry name" value="METALLOPROTEASE"/>
    <property type="match status" value="1"/>
</dbReference>
<reference evidence="4" key="1">
    <citation type="submission" date="2012-03" db="EMBL/GenBank/DDBJ databases">
        <title>Complete sequence of chromosome of Deinococcus peraridilitoris DSM 19664.</title>
        <authorList>
            <person name="Lucas S."/>
            <person name="Copeland A."/>
            <person name="Lapidus A."/>
            <person name="Glavina del Rio T."/>
            <person name="Dalin E."/>
            <person name="Tice H."/>
            <person name="Bruce D."/>
            <person name="Goodwin L."/>
            <person name="Pitluck S."/>
            <person name="Peters L."/>
            <person name="Mikhailova N."/>
            <person name="Lu M."/>
            <person name="Kyrpides N."/>
            <person name="Mavromatis K."/>
            <person name="Ivanova N."/>
            <person name="Brettin T."/>
            <person name="Detter J.C."/>
            <person name="Han C."/>
            <person name="Larimer F."/>
            <person name="Land M."/>
            <person name="Hauser L."/>
            <person name="Markowitz V."/>
            <person name="Cheng J.-F."/>
            <person name="Hugenholtz P."/>
            <person name="Woyke T."/>
            <person name="Wu D."/>
            <person name="Pukall R."/>
            <person name="Steenblock K."/>
            <person name="Brambilla E."/>
            <person name="Klenk H.-P."/>
            <person name="Eisen J.A."/>
        </authorList>
    </citation>
    <scope>NUCLEOTIDE SEQUENCE [LARGE SCALE GENOMIC DNA]</scope>
    <source>
        <strain evidence="4">DSM 19664 / LMG 22246 / CIP 109416 / KR-200</strain>
    </source>
</reference>
<dbReference type="GO" id="GO:0046872">
    <property type="term" value="F:metal ion binding"/>
    <property type="evidence" value="ECO:0007669"/>
    <property type="project" value="InterPro"/>
</dbReference>
<protein>
    <submittedName>
        <fullName evidence="3">Putative Zn-dependent peptidase</fullName>
    </submittedName>
</protein>
<dbReference type="eggNOG" id="COG0612">
    <property type="taxonomic scope" value="Bacteria"/>
</dbReference>
<dbReference type="InterPro" id="IPR007863">
    <property type="entry name" value="Peptidase_M16_C"/>
</dbReference>
<dbReference type="SUPFAM" id="SSF63411">
    <property type="entry name" value="LuxS/MPP-like metallohydrolase"/>
    <property type="match status" value="2"/>
</dbReference>
<dbReference type="Proteomes" id="UP000010467">
    <property type="component" value="Chromosome"/>
</dbReference>
<proteinExistence type="predicted"/>
<name>L0A3H9_DEIPD</name>
<dbReference type="Gene3D" id="3.30.830.10">
    <property type="entry name" value="Metalloenzyme, LuxS/M16 peptidase-like"/>
    <property type="match status" value="2"/>
</dbReference>
<evidence type="ECO:0000313" key="3">
    <source>
        <dbReference type="EMBL" id="AFZ68453.1"/>
    </source>
</evidence>
<keyword evidence="4" id="KW-1185">Reference proteome</keyword>
<dbReference type="PATRIC" id="fig|937777.3.peg.3018"/>
<dbReference type="STRING" id="937777.Deipe_3002"/>
<evidence type="ECO:0000313" key="4">
    <source>
        <dbReference type="Proteomes" id="UP000010467"/>
    </source>
</evidence>
<dbReference type="KEGG" id="dpd:Deipe_3002"/>
<evidence type="ECO:0000259" key="2">
    <source>
        <dbReference type="Pfam" id="PF05193"/>
    </source>
</evidence>
<dbReference type="EMBL" id="CP003382">
    <property type="protein sequence ID" value="AFZ68453.1"/>
    <property type="molecule type" value="Genomic_DNA"/>
</dbReference>
<feature type="domain" description="Peptidase M16 C-terminal" evidence="2">
    <location>
        <begin position="162"/>
        <end position="332"/>
    </location>
</feature>
<accession>L0A3H9</accession>
<dbReference type="HOGENOM" id="CLU_009902_3_3_0"/>
<dbReference type="Pfam" id="PF00675">
    <property type="entry name" value="Peptidase_M16"/>
    <property type="match status" value="1"/>
</dbReference>
<dbReference type="AlphaFoldDB" id="L0A3H9"/>
<organism evidence="3 4">
    <name type="scientific">Deinococcus peraridilitoris (strain DSM 19664 / LMG 22246 / CIP 109416 / KR-200)</name>
    <dbReference type="NCBI Taxonomy" id="937777"/>
    <lineage>
        <taxon>Bacteria</taxon>
        <taxon>Thermotogati</taxon>
        <taxon>Deinococcota</taxon>
        <taxon>Deinococci</taxon>
        <taxon>Deinococcales</taxon>
        <taxon>Deinococcaceae</taxon>
        <taxon>Deinococcus</taxon>
    </lineage>
</organism>
<dbReference type="InterPro" id="IPR050361">
    <property type="entry name" value="MPP/UQCRC_Complex"/>
</dbReference>
<dbReference type="InterPro" id="IPR011249">
    <property type="entry name" value="Metalloenz_LuxS/M16"/>
</dbReference>
<gene>
    <name evidence="3" type="ordered locus">Deipe_3002</name>
</gene>
<dbReference type="InterPro" id="IPR011765">
    <property type="entry name" value="Pept_M16_N"/>
</dbReference>
<evidence type="ECO:0000259" key="1">
    <source>
        <dbReference type="Pfam" id="PF00675"/>
    </source>
</evidence>
<dbReference type="PANTHER" id="PTHR11851:SF219">
    <property type="entry name" value="HYPOTHETICAL ZINC PROTEASE"/>
    <property type="match status" value="1"/>
</dbReference>
<feature type="domain" description="Peptidase M16 N-terminal" evidence="1">
    <location>
        <begin position="23"/>
        <end position="152"/>
    </location>
</feature>